<reference evidence="6" key="1">
    <citation type="journal article" date="2019" name="Int. J. Syst. Evol. Microbiol.">
        <title>The Global Catalogue of Microorganisms (GCM) 10K type strain sequencing project: providing services to taxonomists for standard genome sequencing and annotation.</title>
        <authorList>
            <consortium name="The Broad Institute Genomics Platform"/>
            <consortium name="The Broad Institute Genome Sequencing Center for Infectious Disease"/>
            <person name="Wu L."/>
            <person name="Ma J."/>
        </authorList>
    </citation>
    <scope>NUCLEOTIDE SEQUENCE [LARGE SCALE GENOMIC DNA]</scope>
    <source>
        <strain evidence="6">KCTC 42986</strain>
    </source>
</reference>
<comment type="pathway">
    <text evidence="1">Lipid metabolism.</text>
</comment>
<evidence type="ECO:0000256" key="1">
    <source>
        <dbReference type="ARBA" id="ARBA00005189"/>
    </source>
</evidence>
<dbReference type="GO" id="GO:0016746">
    <property type="term" value="F:acyltransferase activity"/>
    <property type="evidence" value="ECO:0007669"/>
    <property type="project" value="UniProtKB-KW"/>
</dbReference>
<dbReference type="InterPro" id="IPR002123">
    <property type="entry name" value="Plipid/glycerol_acylTrfase"/>
</dbReference>
<dbReference type="PANTHER" id="PTHR10434:SF9">
    <property type="entry name" value="PHOSPHOLIPID_GLYCEROL ACYLTRANSFERASE DOMAIN-CONTAINING PROTEIN"/>
    <property type="match status" value="1"/>
</dbReference>
<evidence type="ECO:0000313" key="6">
    <source>
        <dbReference type="Proteomes" id="UP001595530"/>
    </source>
</evidence>
<name>A0ABV7EXR4_9BURK</name>
<feature type="domain" description="Phospholipid/glycerol acyltransferase" evidence="4">
    <location>
        <begin position="41"/>
        <end position="150"/>
    </location>
</feature>
<proteinExistence type="predicted"/>
<evidence type="ECO:0000259" key="4">
    <source>
        <dbReference type="SMART" id="SM00563"/>
    </source>
</evidence>
<protein>
    <submittedName>
        <fullName evidence="5">1-acyl-sn-glycerol-3-phosphate acyltransferase</fullName>
    </submittedName>
</protein>
<keyword evidence="6" id="KW-1185">Reference proteome</keyword>
<dbReference type="SUPFAM" id="SSF69593">
    <property type="entry name" value="Glycerol-3-phosphate (1)-acyltransferase"/>
    <property type="match status" value="1"/>
</dbReference>
<dbReference type="Proteomes" id="UP001595530">
    <property type="component" value="Unassembled WGS sequence"/>
</dbReference>
<evidence type="ECO:0000256" key="3">
    <source>
        <dbReference type="ARBA" id="ARBA00023315"/>
    </source>
</evidence>
<keyword evidence="3 5" id="KW-0012">Acyltransferase</keyword>
<dbReference type="RefSeq" id="WP_390327397.1">
    <property type="nucleotide sequence ID" value="NZ_JBHRTP010000016.1"/>
</dbReference>
<evidence type="ECO:0000313" key="5">
    <source>
        <dbReference type="EMBL" id="MFC3107529.1"/>
    </source>
</evidence>
<dbReference type="SMART" id="SM00563">
    <property type="entry name" value="PlsC"/>
    <property type="match status" value="1"/>
</dbReference>
<comment type="caution">
    <text evidence="5">The sequence shown here is derived from an EMBL/GenBank/DDBJ whole genome shotgun (WGS) entry which is preliminary data.</text>
</comment>
<dbReference type="PANTHER" id="PTHR10434">
    <property type="entry name" value="1-ACYL-SN-GLYCEROL-3-PHOSPHATE ACYLTRANSFERASE"/>
    <property type="match status" value="1"/>
</dbReference>
<dbReference type="Pfam" id="PF01553">
    <property type="entry name" value="Acyltransferase"/>
    <property type="match status" value="1"/>
</dbReference>
<sequence length="203" mass="23010">MTTPLMHPAALPTWQQRWALRALQVFGWHVRMAPLPGPRGVLIIYPHTSNWDFLVGLFAKWAIGVNFRWLGKSTLFNRYSTPLLRAWGGEPIERSVASGAIERLAQRIQAADHYWLALTPEGTRSYRDHWRSGFYHIALSARVPLAIAYFDYVNKEVGLVDHIDLSGDVDADLAQIRAAYAGRRGRRHELAAPIRFQPGASKK</sequence>
<gene>
    <name evidence="5" type="ORF">ACFOFO_06075</name>
</gene>
<dbReference type="EMBL" id="JBHRTP010000016">
    <property type="protein sequence ID" value="MFC3107529.1"/>
    <property type="molecule type" value="Genomic_DNA"/>
</dbReference>
<accession>A0ABV7EXR4</accession>
<evidence type="ECO:0000256" key="2">
    <source>
        <dbReference type="ARBA" id="ARBA00022679"/>
    </source>
</evidence>
<organism evidence="5 6">
    <name type="scientific">Undibacterium arcticum</name>
    <dbReference type="NCBI Taxonomy" id="1762892"/>
    <lineage>
        <taxon>Bacteria</taxon>
        <taxon>Pseudomonadati</taxon>
        <taxon>Pseudomonadota</taxon>
        <taxon>Betaproteobacteria</taxon>
        <taxon>Burkholderiales</taxon>
        <taxon>Oxalobacteraceae</taxon>
        <taxon>Undibacterium</taxon>
    </lineage>
</organism>
<keyword evidence="2" id="KW-0808">Transferase</keyword>